<evidence type="ECO:0000256" key="7">
    <source>
        <dbReference type="PIRSR" id="PIRSR600715-1"/>
    </source>
</evidence>
<proteinExistence type="predicted"/>
<feature type="compositionally biased region" description="Basic residues" evidence="8">
    <location>
        <begin position="392"/>
        <end position="406"/>
    </location>
</feature>
<feature type="transmembrane region" description="Helical" evidence="9">
    <location>
        <begin position="284"/>
        <end position="312"/>
    </location>
</feature>
<dbReference type="CDD" id="cd06853">
    <property type="entry name" value="GT_WecA_like"/>
    <property type="match status" value="1"/>
</dbReference>
<evidence type="ECO:0000256" key="9">
    <source>
        <dbReference type="SAM" id="Phobius"/>
    </source>
</evidence>
<feature type="transmembrane region" description="Helical" evidence="9">
    <location>
        <begin position="12"/>
        <end position="30"/>
    </location>
</feature>
<feature type="transmembrane region" description="Helical" evidence="9">
    <location>
        <begin position="239"/>
        <end position="263"/>
    </location>
</feature>
<feature type="transmembrane region" description="Helical" evidence="9">
    <location>
        <begin position="190"/>
        <end position="207"/>
    </location>
</feature>
<evidence type="ECO:0000313" key="10">
    <source>
        <dbReference type="EMBL" id="MDT2964199.1"/>
    </source>
</evidence>
<dbReference type="GeneID" id="15142907"/>
<dbReference type="Proteomes" id="UP001268896">
    <property type="component" value="Unassembled WGS sequence"/>
</dbReference>
<protein>
    <submittedName>
        <fullName evidence="10">MraY family glycosyltransferase</fullName>
    </submittedName>
</protein>
<evidence type="ECO:0000256" key="8">
    <source>
        <dbReference type="SAM" id="MobiDB-lite"/>
    </source>
</evidence>
<feature type="binding site" evidence="7">
    <location>
        <position position="218"/>
    </location>
    <ligand>
        <name>Mg(2+)</name>
        <dbReference type="ChEBI" id="CHEBI:18420"/>
    </ligand>
</feature>
<keyword evidence="6 9" id="KW-0472">Membrane</keyword>
<dbReference type="PANTHER" id="PTHR22926">
    <property type="entry name" value="PHOSPHO-N-ACETYLMURAMOYL-PENTAPEPTIDE-TRANSFERASE"/>
    <property type="match status" value="1"/>
</dbReference>
<evidence type="ECO:0000256" key="6">
    <source>
        <dbReference type="ARBA" id="ARBA00023136"/>
    </source>
</evidence>
<organism evidence="10 11">
    <name type="scientific">Enterococcus casseliflavus</name>
    <name type="common">Enterococcus flavescens</name>
    <dbReference type="NCBI Taxonomy" id="37734"/>
    <lineage>
        <taxon>Bacteria</taxon>
        <taxon>Bacillati</taxon>
        <taxon>Bacillota</taxon>
        <taxon>Bacilli</taxon>
        <taxon>Lactobacillales</taxon>
        <taxon>Enterococcaceae</taxon>
        <taxon>Enterococcus</taxon>
    </lineage>
</organism>
<keyword evidence="4 9" id="KW-0812">Transmembrane</keyword>
<dbReference type="PANTHER" id="PTHR22926:SF3">
    <property type="entry name" value="UNDECAPRENYL-PHOSPHATE ALPHA-N-ACETYLGLUCOSAMINYL 1-PHOSPHATE TRANSFERASE"/>
    <property type="match status" value="1"/>
</dbReference>
<evidence type="ECO:0000256" key="4">
    <source>
        <dbReference type="ARBA" id="ARBA00022692"/>
    </source>
</evidence>
<keyword evidence="5 9" id="KW-1133">Transmembrane helix</keyword>
<dbReference type="GO" id="GO:0046872">
    <property type="term" value="F:metal ion binding"/>
    <property type="evidence" value="ECO:0007669"/>
    <property type="project" value="UniProtKB-KW"/>
</dbReference>
<dbReference type="InterPro" id="IPR018480">
    <property type="entry name" value="PNAcMuramoyl-5peptid_Trfase_CS"/>
</dbReference>
<dbReference type="AlphaFoldDB" id="A0AAQ1UEA7"/>
<feature type="transmembrane region" description="Helical" evidence="9">
    <location>
        <begin position="164"/>
        <end position="184"/>
    </location>
</feature>
<feature type="transmembrane region" description="Helical" evidence="9">
    <location>
        <begin position="51"/>
        <end position="70"/>
    </location>
</feature>
<dbReference type="GO" id="GO:0009103">
    <property type="term" value="P:lipopolysaccharide biosynthetic process"/>
    <property type="evidence" value="ECO:0007669"/>
    <property type="project" value="TreeGrafter"/>
</dbReference>
<feature type="region of interest" description="Disordered" evidence="8">
    <location>
        <begin position="368"/>
        <end position="406"/>
    </location>
</feature>
<keyword evidence="3" id="KW-0808">Transferase</keyword>
<evidence type="ECO:0000313" key="11">
    <source>
        <dbReference type="Proteomes" id="UP001268896"/>
    </source>
</evidence>
<keyword evidence="7" id="KW-0460">Magnesium</keyword>
<comment type="cofactor">
    <cofactor evidence="7">
        <name>Mg(2+)</name>
        <dbReference type="ChEBI" id="CHEBI:18420"/>
    </cofactor>
</comment>
<feature type="transmembrane region" description="Helical" evidence="9">
    <location>
        <begin position="214"/>
        <end position="233"/>
    </location>
</feature>
<dbReference type="PROSITE" id="PS01348">
    <property type="entry name" value="MRAY_2"/>
    <property type="match status" value="1"/>
</dbReference>
<feature type="transmembrane region" description="Helical" evidence="9">
    <location>
        <begin position="105"/>
        <end position="130"/>
    </location>
</feature>
<feature type="transmembrane region" description="Helical" evidence="9">
    <location>
        <begin position="318"/>
        <end position="341"/>
    </location>
</feature>
<gene>
    <name evidence="10" type="ORF">P7I32_06230</name>
</gene>
<dbReference type="GO" id="GO:0044038">
    <property type="term" value="P:cell wall macromolecule biosynthetic process"/>
    <property type="evidence" value="ECO:0007669"/>
    <property type="project" value="TreeGrafter"/>
</dbReference>
<dbReference type="GO" id="GO:0071555">
    <property type="term" value="P:cell wall organization"/>
    <property type="evidence" value="ECO:0007669"/>
    <property type="project" value="TreeGrafter"/>
</dbReference>
<evidence type="ECO:0000256" key="5">
    <source>
        <dbReference type="ARBA" id="ARBA00022989"/>
    </source>
</evidence>
<evidence type="ECO:0000256" key="3">
    <source>
        <dbReference type="ARBA" id="ARBA00022679"/>
    </source>
</evidence>
<accession>A0AAQ1UEA7</accession>
<dbReference type="GO" id="GO:0016780">
    <property type="term" value="F:phosphotransferase activity, for other substituted phosphate groups"/>
    <property type="evidence" value="ECO:0007669"/>
    <property type="project" value="InterPro"/>
</dbReference>
<reference evidence="10" key="1">
    <citation type="submission" date="2023-03" db="EMBL/GenBank/DDBJ databases">
        <authorList>
            <person name="Shen W."/>
            <person name="Cai J."/>
        </authorList>
    </citation>
    <scope>NUCLEOTIDE SEQUENCE</scope>
    <source>
        <strain evidence="10">K72-2</strain>
    </source>
</reference>
<sequence length="406" mass="45291">MDFAFKFVMRLFITMIVSLILTPIIKLISFKIGAVDRPGDRRINTKTMPTAGGLSIFLSFSFALLWEFRAMIPFDYVWPMLLGAAIVVVTGLLDDIFELTPLQKTLGLTLAALEIYFVAGIKISTVSIPYLGVFDLGWLGLPMTILWILAITNAVNLIDGLDGLASGVSIISLTTIGIISYFFLPNSVEVPMVIFTLIAAIVGFFPYNFYPATIFLGDTGALFLGFMISVLSLQGLKNATFITVITPMLILGVPITDTVYAMIRRKFNKQKISSADKMHLHHRLLSLGFTHRGTVLTIYALAMVFSFIALLMNYASNTAIILLIISTGFGIELFIELIGLVGENRQPLMCALKFLGNRRFRQKVLKARAEKRKDKQEEESEDLAASASQIKEKRRKRKHYQAKHKK</sequence>
<keyword evidence="2" id="KW-1003">Cell membrane</keyword>
<keyword evidence="7" id="KW-0479">Metal-binding</keyword>
<feature type="transmembrane region" description="Helical" evidence="9">
    <location>
        <begin position="136"/>
        <end position="157"/>
    </location>
</feature>
<dbReference type="InterPro" id="IPR000715">
    <property type="entry name" value="Glycosyl_transferase_4"/>
</dbReference>
<evidence type="ECO:0000256" key="1">
    <source>
        <dbReference type="ARBA" id="ARBA00004651"/>
    </source>
</evidence>
<dbReference type="RefSeq" id="WP_015510147.1">
    <property type="nucleotide sequence ID" value="NZ_BJMG01000013.1"/>
</dbReference>
<feature type="transmembrane region" description="Helical" evidence="9">
    <location>
        <begin position="76"/>
        <end position="93"/>
    </location>
</feature>
<name>A0AAQ1UEA7_ENTCA</name>
<comment type="subcellular location">
    <subcellularLocation>
        <location evidence="1">Cell membrane</location>
        <topology evidence="1">Multi-pass membrane protein</topology>
    </subcellularLocation>
</comment>
<comment type="caution">
    <text evidence="10">The sequence shown here is derived from an EMBL/GenBank/DDBJ whole genome shotgun (WGS) entry which is preliminary data.</text>
</comment>
<dbReference type="EMBL" id="JARQDV010000002">
    <property type="protein sequence ID" value="MDT2964199.1"/>
    <property type="molecule type" value="Genomic_DNA"/>
</dbReference>
<dbReference type="Pfam" id="PF00953">
    <property type="entry name" value="Glycos_transf_4"/>
    <property type="match status" value="1"/>
</dbReference>
<evidence type="ECO:0000256" key="2">
    <source>
        <dbReference type="ARBA" id="ARBA00022475"/>
    </source>
</evidence>
<feature type="binding site" evidence="7">
    <location>
        <position position="156"/>
    </location>
    <ligand>
        <name>Mg(2+)</name>
        <dbReference type="ChEBI" id="CHEBI:18420"/>
    </ligand>
</feature>
<dbReference type="GO" id="GO:0005886">
    <property type="term" value="C:plasma membrane"/>
    <property type="evidence" value="ECO:0007669"/>
    <property type="project" value="UniProtKB-SubCell"/>
</dbReference>